<name>A0A2N6PGS3_9MICO</name>
<dbReference type="GO" id="GO:0003700">
    <property type="term" value="F:DNA-binding transcription factor activity"/>
    <property type="evidence" value="ECO:0007669"/>
    <property type="project" value="InterPro"/>
</dbReference>
<dbReference type="Proteomes" id="UP000235703">
    <property type="component" value="Unassembled WGS sequence"/>
</dbReference>
<dbReference type="Gene3D" id="1.10.10.60">
    <property type="entry name" value="Homeodomain-like"/>
    <property type="match status" value="1"/>
</dbReference>
<evidence type="ECO:0000259" key="4">
    <source>
        <dbReference type="PROSITE" id="PS01124"/>
    </source>
</evidence>
<dbReference type="AlphaFoldDB" id="A0A2N6PGS3"/>
<keyword evidence="6" id="KW-1185">Reference proteome</keyword>
<proteinExistence type="predicted"/>
<evidence type="ECO:0000256" key="3">
    <source>
        <dbReference type="ARBA" id="ARBA00023163"/>
    </source>
</evidence>
<dbReference type="SUPFAM" id="SSF51215">
    <property type="entry name" value="Regulatory protein AraC"/>
    <property type="match status" value="1"/>
</dbReference>
<dbReference type="RefSeq" id="WP_102162233.1">
    <property type="nucleotide sequence ID" value="NZ_PNFZ01000004.1"/>
</dbReference>
<dbReference type="SMART" id="SM00342">
    <property type="entry name" value="HTH_ARAC"/>
    <property type="match status" value="1"/>
</dbReference>
<feature type="domain" description="HTH araC/xylS-type" evidence="4">
    <location>
        <begin position="195"/>
        <end position="293"/>
    </location>
</feature>
<evidence type="ECO:0000313" key="5">
    <source>
        <dbReference type="EMBL" id="PMB97888.1"/>
    </source>
</evidence>
<evidence type="ECO:0000313" key="6">
    <source>
        <dbReference type="Proteomes" id="UP000235703"/>
    </source>
</evidence>
<sequence length="310" mass="35273">MTGHAALRAVNRTIYRSVGPVAYDFVKLIVVRDGSAILFSEFGEHPINVGDVVLLAANTLCGSEPEGHITVSTIYADSDYVLDQLFWQHVDMLCDRLDTQDFADTIYTEPAQILRLGEHRAGMLMPWVDELVALTTDELARSRFHRAQALWFSIIDQVSPFIEVSPHRIAPNQRAHIRPTLPRERRFAPLRAEARQVEALLRGDVAHDWNLTELADAVHLSPKQLSWVFVEAFGKTPLAYLTMLRVQEMSRQLREPEVSIAEAGRRVGWQSRNRATEAFREHAGITPTRYRQMQLHPESRRPTVLRPAVL</sequence>
<keyword evidence="3" id="KW-0804">Transcription</keyword>
<evidence type="ECO:0000256" key="2">
    <source>
        <dbReference type="ARBA" id="ARBA00023125"/>
    </source>
</evidence>
<accession>A0A2N6PGS3</accession>
<organism evidence="5 6">
    <name type="scientific">Brevibacterium luteolum</name>
    <dbReference type="NCBI Taxonomy" id="199591"/>
    <lineage>
        <taxon>Bacteria</taxon>
        <taxon>Bacillati</taxon>
        <taxon>Actinomycetota</taxon>
        <taxon>Actinomycetes</taxon>
        <taxon>Micrococcales</taxon>
        <taxon>Brevibacteriaceae</taxon>
        <taxon>Brevibacterium</taxon>
    </lineage>
</organism>
<comment type="caution">
    <text evidence="5">The sequence shown here is derived from an EMBL/GenBank/DDBJ whole genome shotgun (WGS) entry which is preliminary data.</text>
</comment>
<dbReference type="InterPro" id="IPR050204">
    <property type="entry name" value="AraC_XylS_family_regulators"/>
</dbReference>
<evidence type="ECO:0000256" key="1">
    <source>
        <dbReference type="ARBA" id="ARBA00023015"/>
    </source>
</evidence>
<dbReference type="OrthoDB" id="186135at2"/>
<dbReference type="InterPro" id="IPR037923">
    <property type="entry name" value="HTH-like"/>
</dbReference>
<keyword evidence="2" id="KW-0238">DNA-binding</keyword>
<reference evidence="5 6" key="1">
    <citation type="submission" date="2017-09" db="EMBL/GenBank/DDBJ databases">
        <title>Bacterial strain isolated from the female urinary microbiota.</title>
        <authorList>
            <person name="Thomas-White K."/>
            <person name="Kumar N."/>
            <person name="Forster S."/>
            <person name="Putonti C."/>
            <person name="Lawley T."/>
            <person name="Wolfe A.J."/>
        </authorList>
    </citation>
    <scope>NUCLEOTIDE SEQUENCE [LARGE SCALE GENOMIC DNA]</scope>
    <source>
        <strain evidence="5 6">UMB0680</strain>
    </source>
</reference>
<dbReference type="PANTHER" id="PTHR46796">
    <property type="entry name" value="HTH-TYPE TRANSCRIPTIONAL ACTIVATOR RHAS-RELATED"/>
    <property type="match status" value="1"/>
</dbReference>
<dbReference type="InterPro" id="IPR009057">
    <property type="entry name" value="Homeodomain-like_sf"/>
</dbReference>
<dbReference type="InterPro" id="IPR018060">
    <property type="entry name" value="HTH_AraC"/>
</dbReference>
<dbReference type="Pfam" id="PF12833">
    <property type="entry name" value="HTH_18"/>
    <property type="match status" value="1"/>
</dbReference>
<dbReference type="GO" id="GO:0043565">
    <property type="term" value="F:sequence-specific DNA binding"/>
    <property type="evidence" value="ECO:0007669"/>
    <property type="project" value="InterPro"/>
</dbReference>
<dbReference type="PROSITE" id="PS01124">
    <property type="entry name" value="HTH_ARAC_FAMILY_2"/>
    <property type="match status" value="1"/>
</dbReference>
<protein>
    <submittedName>
        <fullName evidence="5">AraC family transcriptional regulator</fullName>
    </submittedName>
</protein>
<dbReference type="SUPFAM" id="SSF46689">
    <property type="entry name" value="Homeodomain-like"/>
    <property type="match status" value="2"/>
</dbReference>
<keyword evidence="1" id="KW-0805">Transcription regulation</keyword>
<dbReference type="EMBL" id="PNFZ01000004">
    <property type="protein sequence ID" value="PMB97888.1"/>
    <property type="molecule type" value="Genomic_DNA"/>
</dbReference>
<gene>
    <name evidence="5" type="ORF">CJ198_08660</name>
</gene>